<sequence>MHLLHKLRRSISHRPRHLFDLPDEILCIILEYCCQDLDFLLWSCPLVTLENQFCHDCFHCTLCHGPVPRSPRKVNSREQRSHQQSYKPSRSTPPIEATQHLDTPKAQPEKPLDTPKLKKRRRRCHKRTACAGTIGSTHSTQCTKHEAHQVKPCPRNGNRPWCHHMEQQHSARMPLLWRFFSNSIAQSRYLQGLPWPRTVNFIHMPSLNRPFDHLTTVSSSVFNRVVYKLESLVSLLPYSVQHENDCDRETDNSFYMGLTPSESSGEPSFTNTTLAGTQLSTSSSTRFNSTLDNSLVRRRTMSLSARAPTLSNASMNRSWSITGTMHTSTFWRRDDRSGASCQPSDESDNNSESDETKDDFDASIHLAAPFKFLLVSRRFADAAVQSLWRNLVFHGHDTYQMQSLLSVLLMDDELPKDHRDPDNSLFLGCPELKELFEVGDGSEEMATLGGIKSQTNEPRSAFKSCDVAEMKSGPAAGCSNVFPKQGSNEPLSLWHMDEEHGAIQLNSPCRQSPKPHGHSGVSSLNGDTTAILASKELGNTSIFSNGKAISVADQGRHSLVEPDSTHERDYQWGTEHYERIRSSRSNTGRIRSNASRWSYRRYVRRVLLNFAHPQASPQMLVKALECLRLRCPDQIVALDLHANEKMRDAGLEKPEVLEQLFGLGLSKLRYLRLQGGFVDNQLLYALIKGLSTPKLTATGHSRPTTGQRYPSALPGPSKSVLTSPCRLSQVFLGPGSVTDSAVEKLIEAAGHSIEVFTVTSCVDVGGDALAALLTRCPKLRVLGIHRSLARDRDLLKGLGIETEMDILAANAFSASSGDSINTEHNGANMATNNQPRMVRKTIIAPLERLEFGTTVLTNVGIAVILKSTCNTLKYLVLETQHFSEGLLTDVIMPFCSELRGLYFDDPEHLLKQQHQVQGLGFSAGRRGVPFPGRQFEFGRSRRTFHADSSRHYQHPPQPYRSPTNRHMTIDSTGRPGEAQNNTKVSAWLGETSTDEWVKYGDCALWTCAASPGVSFNNGGTDRGIYPRRQPLPLHHAYHNPSFMSSLGHAPAYNSVMHTASDNFAFAGDYDDVLERFQVSRRAVDNVLQILKFLESFMVMQMDFKIESQGLWEQKAMEREDDAWRQSMGFRILQLLYAILLLSPIFYGALRW</sequence>
<feature type="compositionally biased region" description="Acidic residues" evidence="1">
    <location>
        <begin position="345"/>
        <end position="357"/>
    </location>
</feature>
<feature type="compositionally biased region" description="Polar residues" evidence="1">
    <location>
        <begin position="960"/>
        <end position="971"/>
    </location>
</feature>
<dbReference type="Proteomes" id="UP000193648">
    <property type="component" value="Unassembled WGS sequence"/>
</dbReference>
<feature type="region of interest" description="Disordered" evidence="1">
    <location>
        <begin position="945"/>
        <end position="981"/>
    </location>
</feature>
<protein>
    <submittedName>
        <fullName evidence="3">Uncharacterized protein</fullName>
    </submittedName>
</protein>
<organism evidence="3 4">
    <name type="scientific">Lobosporangium transversale</name>
    <dbReference type="NCBI Taxonomy" id="64571"/>
    <lineage>
        <taxon>Eukaryota</taxon>
        <taxon>Fungi</taxon>
        <taxon>Fungi incertae sedis</taxon>
        <taxon>Mucoromycota</taxon>
        <taxon>Mortierellomycotina</taxon>
        <taxon>Mortierellomycetes</taxon>
        <taxon>Mortierellales</taxon>
        <taxon>Mortierellaceae</taxon>
        <taxon>Lobosporangium</taxon>
    </lineage>
</organism>
<feature type="compositionally biased region" description="Polar residues" evidence="1">
    <location>
        <begin position="697"/>
        <end position="708"/>
    </location>
</feature>
<feature type="region of interest" description="Disordered" evidence="1">
    <location>
        <begin position="332"/>
        <end position="357"/>
    </location>
</feature>
<evidence type="ECO:0000256" key="2">
    <source>
        <dbReference type="SAM" id="Phobius"/>
    </source>
</evidence>
<keyword evidence="4" id="KW-1185">Reference proteome</keyword>
<evidence type="ECO:0000256" key="1">
    <source>
        <dbReference type="SAM" id="MobiDB-lite"/>
    </source>
</evidence>
<evidence type="ECO:0000313" key="4">
    <source>
        <dbReference type="Proteomes" id="UP000193648"/>
    </source>
</evidence>
<evidence type="ECO:0000313" key="3">
    <source>
        <dbReference type="EMBL" id="ORZ28994.1"/>
    </source>
</evidence>
<keyword evidence="2" id="KW-1133">Transmembrane helix</keyword>
<feature type="transmembrane region" description="Helical" evidence="2">
    <location>
        <begin position="1131"/>
        <end position="1149"/>
    </location>
</feature>
<dbReference type="OrthoDB" id="2384301at2759"/>
<reference evidence="3 4" key="1">
    <citation type="submission" date="2016-07" db="EMBL/GenBank/DDBJ databases">
        <title>Pervasive Adenine N6-methylation of Active Genes in Fungi.</title>
        <authorList>
            <consortium name="DOE Joint Genome Institute"/>
            <person name="Mondo S.J."/>
            <person name="Dannebaum R.O."/>
            <person name="Kuo R.C."/>
            <person name="Labutti K."/>
            <person name="Haridas S."/>
            <person name="Kuo A."/>
            <person name="Salamov A."/>
            <person name="Ahrendt S.R."/>
            <person name="Lipzen A."/>
            <person name="Sullivan W."/>
            <person name="Andreopoulos W.B."/>
            <person name="Clum A."/>
            <person name="Lindquist E."/>
            <person name="Daum C."/>
            <person name="Ramamoorthy G.K."/>
            <person name="Gryganskyi A."/>
            <person name="Culley D."/>
            <person name="Magnuson J.K."/>
            <person name="James T.Y."/>
            <person name="O'Malley M.A."/>
            <person name="Stajich J.E."/>
            <person name="Spatafora J.W."/>
            <person name="Visel A."/>
            <person name="Grigoriev I.V."/>
        </authorList>
    </citation>
    <scope>NUCLEOTIDE SEQUENCE [LARGE SCALE GENOMIC DNA]</scope>
    <source>
        <strain evidence="3 4">NRRL 3116</strain>
    </source>
</reference>
<feature type="region of interest" description="Disordered" evidence="1">
    <location>
        <begin position="70"/>
        <end position="125"/>
    </location>
</feature>
<feature type="compositionally biased region" description="Basic and acidic residues" evidence="1">
    <location>
        <begin position="107"/>
        <end position="116"/>
    </location>
</feature>
<keyword evidence="2" id="KW-0812">Transmembrane</keyword>
<dbReference type="RefSeq" id="XP_021886667.1">
    <property type="nucleotide sequence ID" value="XM_022022503.1"/>
</dbReference>
<dbReference type="InParanoid" id="A0A1Y2H4R9"/>
<feature type="region of interest" description="Disordered" evidence="1">
    <location>
        <begin position="697"/>
        <end position="716"/>
    </location>
</feature>
<comment type="caution">
    <text evidence="3">The sequence shown here is derived from an EMBL/GenBank/DDBJ whole genome shotgun (WGS) entry which is preliminary data.</text>
</comment>
<proteinExistence type="predicted"/>
<dbReference type="Gene3D" id="3.80.10.10">
    <property type="entry name" value="Ribonuclease Inhibitor"/>
    <property type="match status" value="1"/>
</dbReference>
<dbReference type="EMBL" id="MCFF01000001">
    <property type="protein sequence ID" value="ORZ28994.1"/>
    <property type="molecule type" value="Genomic_DNA"/>
</dbReference>
<feature type="compositionally biased region" description="Polar residues" evidence="1">
    <location>
        <begin position="82"/>
        <end position="92"/>
    </location>
</feature>
<accession>A0A1Y2H4R9</accession>
<dbReference type="AlphaFoldDB" id="A0A1Y2H4R9"/>
<name>A0A1Y2H4R9_9FUNG</name>
<dbReference type="InterPro" id="IPR032675">
    <property type="entry name" value="LRR_dom_sf"/>
</dbReference>
<dbReference type="GeneID" id="33564347"/>
<gene>
    <name evidence="3" type="ORF">BCR41DRAFT_344390</name>
</gene>
<keyword evidence="2" id="KW-0472">Membrane</keyword>